<accession>A0A653BYC2</accession>
<protein>
    <recommendedName>
        <fullName evidence="4">Reverse transcriptase domain-containing protein</fullName>
    </recommendedName>
</protein>
<evidence type="ECO:0008006" key="4">
    <source>
        <dbReference type="Google" id="ProtNLM"/>
    </source>
</evidence>
<feature type="compositionally biased region" description="Basic residues" evidence="1">
    <location>
        <begin position="374"/>
        <end position="384"/>
    </location>
</feature>
<feature type="region of interest" description="Disordered" evidence="1">
    <location>
        <begin position="27"/>
        <end position="48"/>
    </location>
</feature>
<feature type="compositionally biased region" description="Basic and acidic residues" evidence="1">
    <location>
        <begin position="27"/>
        <end position="44"/>
    </location>
</feature>
<name>A0A653BYC2_CALMS</name>
<proteinExistence type="predicted"/>
<organism evidence="2 3">
    <name type="scientific">Callosobruchus maculatus</name>
    <name type="common">Southern cowpea weevil</name>
    <name type="synonym">Pulse bruchid</name>
    <dbReference type="NCBI Taxonomy" id="64391"/>
    <lineage>
        <taxon>Eukaryota</taxon>
        <taxon>Metazoa</taxon>
        <taxon>Ecdysozoa</taxon>
        <taxon>Arthropoda</taxon>
        <taxon>Hexapoda</taxon>
        <taxon>Insecta</taxon>
        <taxon>Pterygota</taxon>
        <taxon>Neoptera</taxon>
        <taxon>Endopterygota</taxon>
        <taxon>Coleoptera</taxon>
        <taxon>Polyphaga</taxon>
        <taxon>Cucujiformia</taxon>
        <taxon>Chrysomeloidea</taxon>
        <taxon>Chrysomelidae</taxon>
        <taxon>Bruchinae</taxon>
        <taxon>Bruchini</taxon>
        <taxon>Callosobruchus</taxon>
    </lineage>
</organism>
<sequence length="384" mass="44312">MYQDPITYRYPNFSTIHAVVTEITRLEKRKQTDRPTDRPTEMKRSGNNTYKEVSRWLSNCRNGGSPHIVESPSVKLLGININNNMSWHDHVVIIAKTASQKLGVLFHCGKLYELEQLLLLYKEQIRPSLEYSSHVRGCALKYSPKLLDTIQKRGIRLMDTPNLTKDLHSLEIKKGWLTCPCFTDSISEDSRLAGFIGWQISQAQAGFVKGRDREHGNHREIKTIGRCEVVQCFVYLGSLIDNSGSCENEIRRRIQQARVAMTELTKIWRDHNITKATKMLLVQSLVFSIFSYASETWTIKKADRARIDAFEMWTWRRMLRIPYTAHRTNVSILDKLGNPKRLSSIVSMRMLTFFGHIHRSDNMEKHVIQGHAPSGRRRGRSPTG</sequence>
<feature type="region of interest" description="Disordered" evidence="1">
    <location>
        <begin position="365"/>
        <end position="384"/>
    </location>
</feature>
<reference evidence="2 3" key="1">
    <citation type="submission" date="2019-01" db="EMBL/GenBank/DDBJ databases">
        <authorList>
            <person name="Sayadi A."/>
        </authorList>
    </citation>
    <scope>NUCLEOTIDE SEQUENCE [LARGE SCALE GENOMIC DNA]</scope>
</reference>
<evidence type="ECO:0000256" key="1">
    <source>
        <dbReference type="SAM" id="MobiDB-lite"/>
    </source>
</evidence>
<dbReference type="PANTHER" id="PTHR47027">
    <property type="entry name" value="REVERSE TRANSCRIPTASE DOMAIN-CONTAINING PROTEIN"/>
    <property type="match status" value="1"/>
</dbReference>
<evidence type="ECO:0000313" key="2">
    <source>
        <dbReference type="EMBL" id="VEN39957.1"/>
    </source>
</evidence>
<dbReference type="OrthoDB" id="6772657at2759"/>
<gene>
    <name evidence="2" type="ORF">CALMAC_LOCUS4297</name>
</gene>
<keyword evidence="3" id="KW-1185">Reference proteome</keyword>
<dbReference type="PANTHER" id="PTHR47027:SF8">
    <property type="entry name" value="RIBONUCLEASE H"/>
    <property type="match status" value="1"/>
</dbReference>
<dbReference type="EMBL" id="CAACVG010006181">
    <property type="protein sequence ID" value="VEN39957.1"/>
    <property type="molecule type" value="Genomic_DNA"/>
</dbReference>
<dbReference type="Proteomes" id="UP000410492">
    <property type="component" value="Unassembled WGS sequence"/>
</dbReference>
<dbReference type="AlphaFoldDB" id="A0A653BYC2"/>
<evidence type="ECO:0000313" key="3">
    <source>
        <dbReference type="Proteomes" id="UP000410492"/>
    </source>
</evidence>